<dbReference type="GO" id="GO:0003676">
    <property type="term" value="F:nucleic acid binding"/>
    <property type="evidence" value="ECO:0007669"/>
    <property type="project" value="InterPro"/>
</dbReference>
<dbReference type="OrthoDB" id="6117557at2759"/>
<dbReference type="GO" id="GO:0015074">
    <property type="term" value="P:DNA integration"/>
    <property type="evidence" value="ECO:0007669"/>
    <property type="project" value="InterPro"/>
</dbReference>
<dbReference type="PANTHER" id="PTHR46791">
    <property type="entry name" value="EXPRESSED PROTEIN"/>
    <property type="match status" value="1"/>
</dbReference>
<dbReference type="InterPro" id="IPR011011">
    <property type="entry name" value="Znf_FYVE_PHD"/>
</dbReference>
<dbReference type="Proteomes" id="UP000683360">
    <property type="component" value="Unassembled WGS sequence"/>
</dbReference>
<dbReference type="InterPro" id="IPR036397">
    <property type="entry name" value="RNaseH_sf"/>
</dbReference>
<evidence type="ECO:0000313" key="7">
    <source>
        <dbReference type="Proteomes" id="UP000683360"/>
    </source>
</evidence>
<dbReference type="InterPro" id="IPR001584">
    <property type="entry name" value="Integrase_cat-core"/>
</dbReference>
<dbReference type="Pfam" id="PF24764">
    <property type="entry name" value="rva_4"/>
    <property type="match status" value="1"/>
</dbReference>
<dbReference type="InterPro" id="IPR013083">
    <property type="entry name" value="Znf_RING/FYVE/PHD"/>
</dbReference>
<comment type="caution">
    <text evidence="6">The sequence shown here is derived from an EMBL/GenBank/DDBJ whole genome shotgun (WGS) entry which is preliminary data.</text>
</comment>
<dbReference type="SUPFAM" id="SSF57903">
    <property type="entry name" value="FYVE/PHD zinc finger"/>
    <property type="match status" value="1"/>
</dbReference>
<gene>
    <name evidence="6" type="ORF">MEDL_59581</name>
</gene>
<name>A0A8S3UPH1_MYTED</name>
<reference evidence="6" key="1">
    <citation type="submission" date="2021-03" db="EMBL/GenBank/DDBJ databases">
        <authorList>
            <person name="Bekaert M."/>
        </authorList>
    </citation>
    <scope>NUCLEOTIDE SEQUENCE</scope>
</reference>
<evidence type="ECO:0000259" key="5">
    <source>
        <dbReference type="PROSITE" id="PS50994"/>
    </source>
</evidence>
<sequence>MALVTNSSEKIIVDPKTIQDNAKDNNHVNQVQNQTKTKTYSLDIDKVLQNKLESAKRTEISYKMTSGGLTVTLDLATFELFIAAISSYYQCYPLSAGEITFQSEHDRRGVLVQKTFKVQLKSSQSYTINAYTTKATLLINGKSITHFIENELPTIHGMICNTYVNNQQMNTSTINKLLEEQLQYILDNRSTNNNMKARCRKCNRNVISRAVQCNSCQMWVHYRCEGLRPIDIDKIESNNNTSYTCSSCPNPTSTAIENICSSTSPQINSREIDNISASMINTTQKCLALVLRNLTRLEGSDSLPDADLKRAIRSVKEFKENLPHHKETSEEPELNRYGQTIPNQFGKGRNQLDIDMTKFQQLLQLGFTVKQIAEDGLLGGVIHVNTLYRKLKENNMPDDELQGLISDYNRDHPNAGALEVQAYLKTKGVNVQRQRCRDILGRVDPLGTATRWSCTIQRRQYSVPTANSVWHVDTHHSLIRWGIIVHGGIDGHSRLIPFLRASTFNTSKAAACFFVQGVKNYGVPSRIRADHGTEYADTGRFMISVNGEGRGSFMTGPSVHNQRIERLWRDIFIKVLDVFYKLFCLMEEQNILNTTNSIHRWVLQYVFVPRIDFALREWMNTHNNHKIRTEGNKTPNMMWFKSLLLGNPEKNTSIRNIENPPDERVDEVIQTLNLELNGTIFLKPRDNCPLIEDEFTELRNTIDITKYSVSHGLDVFRDVMLHVMSKQT</sequence>
<protein>
    <recommendedName>
        <fullName evidence="5">Integrase catalytic domain-containing protein</fullName>
    </recommendedName>
</protein>
<keyword evidence="3" id="KW-0862">Zinc</keyword>
<dbReference type="PANTHER" id="PTHR46791:SF5">
    <property type="entry name" value="CLR5 DOMAIN-CONTAINING PROTEIN-RELATED"/>
    <property type="match status" value="1"/>
</dbReference>
<dbReference type="PROSITE" id="PS50994">
    <property type="entry name" value="INTEGRASE"/>
    <property type="match status" value="1"/>
</dbReference>
<feature type="region of interest" description="Disordered" evidence="4">
    <location>
        <begin position="322"/>
        <end position="342"/>
    </location>
</feature>
<dbReference type="InterPro" id="IPR019786">
    <property type="entry name" value="Zinc_finger_PHD-type_CS"/>
</dbReference>
<accession>A0A8S3UPH1</accession>
<keyword evidence="7" id="KW-1185">Reference proteome</keyword>
<evidence type="ECO:0000256" key="4">
    <source>
        <dbReference type="SAM" id="MobiDB-lite"/>
    </source>
</evidence>
<dbReference type="InterPro" id="IPR058913">
    <property type="entry name" value="Integrase_dom_put"/>
</dbReference>
<evidence type="ECO:0000256" key="1">
    <source>
        <dbReference type="ARBA" id="ARBA00022723"/>
    </source>
</evidence>
<keyword evidence="1" id="KW-0479">Metal-binding</keyword>
<dbReference type="Gene3D" id="3.30.40.10">
    <property type="entry name" value="Zinc/RING finger domain, C3HC4 (zinc finger)"/>
    <property type="match status" value="1"/>
</dbReference>
<dbReference type="SMART" id="SM00249">
    <property type="entry name" value="PHD"/>
    <property type="match status" value="1"/>
</dbReference>
<keyword evidence="2" id="KW-0863">Zinc-finger</keyword>
<dbReference type="GO" id="GO:0008270">
    <property type="term" value="F:zinc ion binding"/>
    <property type="evidence" value="ECO:0007669"/>
    <property type="project" value="UniProtKB-KW"/>
</dbReference>
<feature type="domain" description="Integrase catalytic" evidence="5">
    <location>
        <begin position="460"/>
        <end position="643"/>
    </location>
</feature>
<dbReference type="InterPro" id="IPR012337">
    <property type="entry name" value="RNaseH-like_sf"/>
</dbReference>
<dbReference type="EMBL" id="CAJPWZ010002912">
    <property type="protein sequence ID" value="CAG2247619.1"/>
    <property type="molecule type" value="Genomic_DNA"/>
</dbReference>
<dbReference type="PROSITE" id="PS01359">
    <property type="entry name" value="ZF_PHD_1"/>
    <property type="match status" value="1"/>
</dbReference>
<proteinExistence type="predicted"/>
<dbReference type="SUPFAM" id="SSF53098">
    <property type="entry name" value="Ribonuclease H-like"/>
    <property type="match status" value="1"/>
</dbReference>
<dbReference type="AlphaFoldDB" id="A0A8S3UPH1"/>
<organism evidence="6 7">
    <name type="scientific">Mytilus edulis</name>
    <name type="common">Blue mussel</name>
    <dbReference type="NCBI Taxonomy" id="6550"/>
    <lineage>
        <taxon>Eukaryota</taxon>
        <taxon>Metazoa</taxon>
        <taxon>Spiralia</taxon>
        <taxon>Lophotrochozoa</taxon>
        <taxon>Mollusca</taxon>
        <taxon>Bivalvia</taxon>
        <taxon>Autobranchia</taxon>
        <taxon>Pteriomorphia</taxon>
        <taxon>Mytilida</taxon>
        <taxon>Mytiloidea</taxon>
        <taxon>Mytilidae</taxon>
        <taxon>Mytilinae</taxon>
        <taxon>Mytilus</taxon>
    </lineage>
</organism>
<evidence type="ECO:0000256" key="2">
    <source>
        <dbReference type="ARBA" id="ARBA00022771"/>
    </source>
</evidence>
<dbReference type="Gene3D" id="3.30.420.10">
    <property type="entry name" value="Ribonuclease H-like superfamily/Ribonuclease H"/>
    <property type="match status" value="1"/>
</dbReference>
<evidence type="ECO:0000256" key="3">
    <source>
        <dbReference type="ARBA" id="ARBA00022833"/>
    </source>
</evidence>
<dbReference type="InterPro" id="IPR001965">
    <property type="entry name" value="Znf_PHD"/>
</dbReference>
<evidence type="ECO:0000313" key="6">
    <source>
        <dbReference type="EMBL" id="CAG2247619.1"/>
    </source>
</evidence>